<dbReference type="Pfam" id="PF07687">
    <property type="entry name" value="M20_dimer"/>
    <property type="match status" value="1"/>
</dbReference>
<dbReference type="PIRSF" id="PIRSF037226">
    <property type="entry name" value="Amidohydrolase_ACY1L2_prd"/>
    <property type="match status" value="1"/>
</dbReference>
<dbReference type="InterPro" id="IPR017144">
    <property type="entry name" value="Xaa-Arg_dipeptidase"/>
</dbReference>
<gene>
    <name evidence="3" type="ORF">L2W38_09155</name>
</gene>
<dbReference type="EMBL" id="JAKGUD010000009">
    <property type="protein sequence ID" value="MCF4142988.1"/>
    <property type="molecule type" value="Genomic_DNA"/>
</dbReference>
<evidence type="ECO:0000256" key="1">
    <source>
        <dbReference type="PIRNR" id="PIRNR037226"/>
    </source>
</evidence>
<keyword evidence="4" id="KW-1185">Reference proteome</keyword>
<dbReference type="InterPro" id="IPR036264">
    <property type="entry name" value="Bact_exopeptidase_dim_dom"/>
</dbReference>
<dbReference type="SUPFAM" id="SSF53187">
    <property type="entry name" value="Zn-dependent exopeptidases"/>
    <property type="match status" value="1"/>
</dbReference>
<dbReference type="Pfam" id="PF01546">
    <property type="entry name" value="Peptidase_M20"/>
    <property type="match status" value="1"/>
</dbReference>
<reference evidence="3 4" key="1">
    <citation type="submission" date="2022-01" db="EMBL/GenBank/DDBJ databases">
        <title>Dethiosulfovibrio faecalis sp. nov., a novel proteolytic, non-sulfur-reducing bacterium isolated from a marine aquaculture solid waste bioreactor.</title>
        <authorList>
            <person name="Grabowski S."/>
            <person name="Apolinario E."/>
            <person name="Schneider N."/>
            <person name="Marshall C.W."/>
            <person name="Sowers K.R."/>
        </authorList>
    </citation>
    <scope>NUCLEOTIDE SEQUENCE [LARGE SCALE GENOMIC DNA]</scope>
    <source>
        <strain evidence="3 4">DSM 12537</strain>
    </source>
</reference>
<evidence type="ECO:0000313" key="3">
    <source>
        <dbReference type="EMBL" id="MCF4142988.1"/>
    </source>
</evidence>
<dbReference type="InterPro" id="IPR052030">
    <property type="entry name" value="Peptidase_M20/M20A_hydrolases"/>
</dbReference>
<sequence>MELNSIKRSICEAIDSDAERVISLAKDIEMEPELGFKEHKTSVKVANFMKGLNLNPMEGLAGTGVKAKLKEDSSGPNVAVLGELDGIICSDSPKANRETGASHTCGHHLQIGTLMAVASGFAKSDVARHLGGNVTFFAVPAEEFIEIGERSDMRTRGEIGFLGGKQELIRIGAFDDIDMAMMVHAGTDMPEPSIGIGETGNGFVAKTIRYLGKATHAAAAPDEGINALNAAVLGINGAHAMRETFRDDDHVRLHFIITKGGDTVNSVPADVRMEAYVRGKTLKSIDDTHGKFDRALRAGGDAVGAKTEINTIPGYLPLACDSRLNDVFARNAGSVLPDSKILRVGHFNASTDMGDICHIMPAIHPYTGGVSGALHSKDFTVHDYQAAVIVPAKIMAMTIVDLLANGATEGRDLLDGYRPLMTKQEYLETLQGYFS</sequence>
<dbReference type="InterPro" id="IPR002933">
    <property type="entry name" value="Peptidase_M20"/>
</dbReference>
<proteinExistence type="inferred from homology"/>
<evidence type="ECO:0000313" key="4">
    <source>
        <dbReference type="Proteomes" id="UP001200430"/>
    </source>
</evidence>
<organism evidence="3 4">
    <name type="scientific">Dethiosulfovibrio marinus</name>
    <dbReference type="NCBI Taxonomy" id="133532"/>
    <lineage>
        <taxon>Bacteria</taxon>
        <taxon>Thermotogati</taxon>
        <taxon>Synergistota</taxon>
        <taxon>Synergistia</taxon>
        <taxon>Synergistales</taxon>
        <taxon>Dethiosulfovibrionaceae</taxon>
        <taxon>Dethiosulfovibrio</taxon>
    </lineage>
</organism>
<protein>
    <recommendedName>
        <fullName evidence="1">Peptidase M20 domain-containing protein 2</fullName>
    </recommendedName>
</protein>
<accession>A0ABS9EP69</accession>
<dbReference type="PANTHER" id="PTHR30575:SF3">
    <property type="entry name" value="PEPTIDASE M20 DIMERISATION DOMAIN-CONTAINING PROTEIN"/>
    <property type="match status" value="1"/>
</dbReference>
<dbReference type="PANTHER" id="PTHR30575">
    <property type="entry name" value="PEPTIDASE M20"/>
    <property type="match status" value="1"/>
</dbReference>
<comment type="similarity">
    <text evidence="1">Belongs to the peptidase M20A family.</text>
</comment>
<comment type="caution">
    <text evidence="3">The sequence shown here is derived from an EMBL/GenBank/DDBJ whole genome shotgun (WGS) entry which is preliminary data.</text>
</comment>
<dbReference type="Gene3D" id="3.30.70.360">
    <property type="match status" value="1"/>
</dbReference>
<dbReference type="InterPro" id="IPR011650">
    <property type="entry name" value="Peptidase_M20_dimer"/>
</dbReference>
<dbReference type="SUPFAM" id="SSF55031">
    <property type="entry name" value="Bacterial exopeptidase dimerisation domain"/>
    <property type="match status" value="1"/>
</dbReference>
<feature type="domain" description="Peptidase M20 dimerisation" evidence="2">
    <location>
        <begin position="207"/>
        <end position="297"/>
    </location>
</feature>
<evidence type="ECO:0000259" key="2">
    <source>
        <dbReference type="Pfam" id="PF07687"/>
    </source>
</evidence>
<dbReference type="Proteomes" id="UP001200430">
    <property type="component" value="Unassembled WGS sequence"/>
</dbReference>
<dbReference type="Gene3D" id="3.40.630.10">
    <property type="entry name" value="Zn peptidases"/>
    <property type="match status" value="1"/>
</dbReference>
<name>A0ABS9EP69_9BACT</name>
<dbReference type="RefSeq" id="WP_236099701.1">
    <property type="nucleotide sequence ID" value="NZ_JAKGUD010000009.1"/>
</dbReference>